<dbReference type="EMBL" id="ML736175">
    <property type="protein sequence ID" value="KAE8381019.1"/>
    <property type="molecule type" value="Genomic_DNA"/>
</dbReference>
<accession>A0A5N7BGY2</accession>
<dbReference type="AlphaFoldDB" id="A0A5N7BGY2"/>
<name>A0A5N7BGY2_9EURO</name>
<evidence type="ECO:0000313" key="2">
    <source>
        <dbReference type="Proteomes" id="UP000326198"/>
    </source>
</evidence>
<sequence>MGVRSTFALDAGPNIRMLDTLVGVGVALALSLEPVGSSPTAGVDRTVSLLLEAGLNTRTLDSAAGSTADVGLTVSLGSDSVTASLDSATGVARGLSLDSATGV</sequence>
<feature type="non-terminal residue" evidence="1">
    <location>
        <position position="103"/>
    </location>
</feature>
<organism evidence="1 2">
    <name type="scientific">Aspergillus bertholletiae</name>
    <dbReference type="NCBI Taxonomy" id="1226010"/>
    <lineage>
        <taxon>Eukaryota</taxon>
        <taxon>Fungi</taxon>
        <taxon>Dikarya</taxon>
        <taxon>Ascomycota</taxon>
        <taxon>Pezizomycotina</taxon>
        <taxon>Eurotiomycetes</taxon>
        <taxon>Eurotiomycetidae</taxon>
        <taxon>Eurotiales</taxon>
        <taxon>Aspergillaceae</taxon>
        <taxon>Aspergillus</taxon>
        <taxon>Aspergillus subgen. Circumdati</taxon>
    </lineage>
</organism>
<protein>
    <submittedName>
        <fullName evidence="1">Uncharacterized protein</fullName>
    </submittedName>
</protein>
<dbReference type="Proteomes" id="UP000326198">
    <property type="component" value="Unassembled WGS sequence"/>
</dbReference>
<reference evidence="1 2" key="1">
    <citation type="submission" date="2019-04" db="EMBL/GenBank/DDBJ databases">
        <title>Friends and foes A comparative genomics studyof 23 Aspergillus species from section Flavi.</title>
        <authorList>
            <consortium name="DOE Joint Genome Institute"/>
            <person name="Kjaerbolling I."/>
            <person name="Vesth T."/>
            <person name="Frisvad J.C."/>
            <person name="Nybo J.L."/>
            <person name="Theobald S."/>
            <person name="Kildgaard S."/>
            <person name="Isbrandt T."/>
            <person name="Kuo A."/>
            <person name="Sato A."/>
            <person name="Lyhne E.K."/>
            <person name="Kogle M.E."/>
            <person name="Wiebenga A."/>
            <person name="Kun R.S."/>
            <person name="Lubbers R.J."/>
            <person name="Makela M.R."/>
            <person name="Barry K."/>
            <person name="Chovatia M."/>
            <person name="Clum A."/>
            <person name="Daum C."/>
            <person name="Haridas S."/>
            <person name="He G."/>
            <person name="LaButti K."/>
            <person name="Lipzen A."/>
            <person name="Mondo S."/>
            <person name="Riley R."/>
            <person name="Salamov A."/>
            <person name="Simmons B.A."/>
            <person name="Magnuson J.K."/>
            <person name="Henrissat B."/>
            <person name="Mortensen U.H."/>
            <person name="Larsen T.O."/>
            <person name="Devries R.P."/>
            <person name="Grigoriev I.V."/>
            <person name="Machida M."/>
            <person name="Baker S.E."/>
            <person name="Andersen M.R."/>
        </authorList>
    </citation>
    <scope>NUCLEOTIDE SEQUENCE [LARGE SCALE GENOMIC DNA]</scope>
    <source>
        <strain evidence="1 2">IBT 29228</strain>
    </source>
</reference>
<proteinExistence type="predicted"/>
<gene>
    <name evidence="1" type="ORF">BDV26DRAFT_256333</name>
</gene>
<evidence type="ECO:0000313" key="1">
    <source>
        <dbReference type="EMBL" id="KAE8381019.1"/>
    </source>
</evidence>
<keyword evidence="2" id="KW-1185">Reference proteome</keyword>